<keyword evidence="3" id="KW-0274">FAD</keyword>
<sequence length="496" mass="52742">MAINQLPIISDNATNPVDPTSGIEICCLALSKVLGDKVSFPRTSRYRSCIDSYFSQQNSNLQPLCIVSPTTVEDVSIAITTITSTSAAPDGNCQFAIRSGGHTSFGGACNIANGITIDLRALNSIEVSDDRSTVSVGVGASWGDVYAFLDPLGLSVAGGRAAQVGVGGLTIGGGISYFSPRYGWTCDTATNFEVVLANGTVVQANETENPDLLVALRGGGSNFGIVTKVDFRAFEQGPVWGGSVYYALDTIDEQLRAFADLNSAEGYDEYASLITSFGFAAGKGAAVVNSVVYTKAEEQPAVFEPVMKIPSLFSTVRVASMHEMSLEQGSFAPNGKRQLTAVTTHASTVPMLNATYQRWSSSLAAIEDVPGIVWSISLEPLPPAIYARASTTNSMGLSEASGSLVVTLLSATWEDEADDAKVEQAARALFTGIEDDARKLDAYEPYVYLNYAAEWQDPIATYGKESIEKLQRVSQVLDPNGVFRNKMPGGFKIPVQ</sequence>
<evidence type="ECO:0000313" key="7">
    <source>
        <dbReference type="Proteomes" id="UP000215289"/>
    </source>
</evidence>
<dbReference type="GO" id="GO:0071949">
    <property type="term" value="F:FAD binding"/>
    <property type="evidence" value="ECO:0007669"/>
    <property type="project" value="InterPro"/>
</dbReference>
<keyword evidence="7" id="KW-1185">Reference proteome</keyword>
<dbReference type="InterPro" id="IPR016169">
    <property type="entry name" value="FAD-bd_PCMH_sub2"/>
</dbReference>
<dbReference type="InterPro" id="IPR016167">
    <property type="entry name" value="FAD-bd_PCMH_sub1"/>
</dbReference>
<dbReference type="InterPro" id="IPR006094">
    <property type="entry name" value="Oxid_FAD_bind_N"/>
</dbReference>
<dbReference type="Pfam" id="PF01565">
    <property type="entry name" value="FAD_binding_4"/>
    <property type="match status" value="1"/>
</dbReference>
<evidence type="ECO:0000313" key="6">
    <source>
        <dbReference type="EMBL" id="RLM01935.1"/>
    </source>
</evidence>
<evidence type="ECO:0000256" key="1">
    <source>
        <dbReference type="ARBA" id="ARBA00005466"/>
    </source>
</evidence>
<dbReference type="EMBL" id="NIDN02000001">
    <property type="protein sequence ID" value="RLM01935.1"/>
    <property type="molecule type" value="Genomic_DNA"/>
</dbReference>
<dbReference type="SUPFAM" id="SSF56176">
    <property type="entry name" value="FAD-binding/transporter-associated domain-like"/>
    <property type="match status" value="1"/>
</dbReference>
<evidence type="ECO:0000256" key="3">
    <source>
        <dbReference type="ARBA" id="ARBA00022827"/>
    </source>
</evidence>
<keyword evidence="4" id="KW-0560">Oxidoreductase</keyword>
<name>A0A421DIH1_9EURO</name>
<evidence type="ECO:0000256" key="2">
    <source>
        <dbReference type="ARBA" id="ARBA00022630"/>
    </source>
</evidence>
<dbReference type="PANTHER" id="PTHR42973:SF22">
    <property type="entry name" value="FAD-BINDING PCMH-TYPE DOMAIN-CONTAINING PROTEIN-RELATED"/>
    <property type="match status" value="1"/>
</dbReference>
<dbReference type="Gene3D" id="3.30.43.10">
    <property type="entry name" value="Uridine Diphospho-n-acetylenolpyruvylglucosamine Reductase, domain 2"/>
    <property type="match status" value="1"/>
</dbReference>
<dbReference type="STRING" id="1245748.A0A421DIH1"/>
<dbReference type="PANTHER" id="PTHR42973">
    <property type="entry name" value="BINDING OXIDOREDUCTASE, PUTATIVE (AFU_ORTHOLOGUE AFUA_1G17690)-RELATED"/>
    <property type="match status" value="1"/>
</dbReference>
<dbReference type="OrthoDB" id="2151789at2759"/>
<dbReference type="Proteomes" id="UP000215289">
    <property type="component" value="Unassembled WGS sequence"/>
</dbReference>
<protein>
    <recommendedName>
        <fullName evidence="5">FAD-binding PCMH-type domain-containing protein</fullName>
    </recommendedName>
</protein>
<gene>
    <name evidence="6" type="ORF">CFD26_108416</name>
</gene>
<evidence type="ECO:0000259" key="5">
    <source>
        <dbReference type="PROSITE" id="PS51387"/>
    </source>
</evidence>
<keyword evidence="2" id="KW-0285">Flavoprotein</keyword>
<dbReference type="InterPro" id="IPR016166">
    <property type="entry name" value="FAD-bd_PCMH"/>
</dbReference>
<dbReference type="GO" id="GO:0016491">
    <property type="term" value="F:oxidoreductase activity"/>
    <property type="evidence" value="ECO:0007669"/>
    <property type="project" value="UniProtKB-KW"/>
</dbReference>
<accession>A0A421DIH1</accession>
<reference evidence="6 7" key="1">
    <citation type="submission" date="2018-08" db="EMBL/GenBank/DDBJ databases">
        <title>Draft genome sequences of two Aspergillus turcosus clinical strains isolated from bronchoalveolar lavage fluid: one azole-susceptible and the other azole-resistant.</title>
        <authorList>
            <person name="Parent-Michaud M."/>
            <person name="Dufresne P.J."/>
            <person name="Fournier E."/>
            <person name="Martineau C."/>
            <person name="Moreira S."/>
            <person name="Perkins V."/>
            <person name="De Repentigny L."/>
            <person name="Dufresne S.F."/>
        </authorList>
    </citation>
    <scope>NUCLEOTIDE SEQUENCE [LARGE SCALE GENOMIC DNA]</scope>
    <source>
        <strain evidence="6">HMR AF 1038</strain>
    </source>
</reference>
<comment type="caution">
    <text evidence="6">The sequence shown here is derived from an EMBL/GenBank/DDBJ whole genome shotgun (WGS) entry which is preliminary data.</text>
</comment>
<dbReference type="InterPro" id="IPR050416">
    <property type="entry name" value="FAD-linked_Oxidoreductase"/>
</dbReference>
<comment type="similarity">
    <text evidence="1">Belongs to the oxygen-dependent FAD-linked oxidoreductase family.</text>
</comment>
<organism evidence="6 7">
    <name type="scientific">Aspergillus turcosus</name>
    <dbReference type="NCBI Taxonomy" id="1245748"/>
    <lineage>
        <taxon>Eukaryota</taxon>
        <taxon>Fungi</taxon>
        <taxon>Dikarya</taxon>
        <taxon>Ascomycota</taxon>
        <taxon>Pezizomycotina</taxon>
        <taxon>Eurotiomycetes</taxon>
        <taxon>Eurotiomycetidae</taxon>
        <taxon>Eurotiales</taxon>
        <taxon>Aspergillaceae</taxon>
        <taxon>Aspergillus</taxon>
        <taxon>Aspergillus subgen. Fumigati</taxon>
    </lineage>
</organism>
<dbReference type="Gene3D" id="3.40.462.20">
    <property type="match status" value="1"/>
</dbReference>
<proteinExistence type="inferred from homology"/>
<dbReference type="Gene3D" id="3.30.465.10">
    <property type="match status" value="1"/>
</dbReference>
<dbReference type="InterPro" id="IPR036318">
    <property type="entry name" value="FAD-bd_PCMH-like_sf"/>
</dbReference>
<evidence type="ECO:0000256" key="4">
    <source>
        <dbReference type="ARBA" id="ARBA00023002"/>
    </source>
</evidence>
<dbReference type="AlphaFoldDB" id="A0A421DIH1"/>
<feature type="domain" description="FAD-binding PCMH-type" evidence="5">
    <location>
        <begin position="59"/>
        <end position="236"/>
    </location>
</feature>
<dbReference type="PROSITE" id="PS51387">
    <property type="entry name" value="FAD_PCMH"/>
    <property type="match status" value="1"/>
</dbReference>